<dbReference type="Proteomes" id="UP001359485">
    <property type="component" value="Unassembled WGS sequence"/>
</dbReference>
<evidence type="ECO:0000256" key="2">
    <source>
        <dbReference type="ARBA" id="ARBA00022490"/>
    </source>
</evidence>
<dbReference type="SMART" id="SM00360">
    <property type="entry name" value="RRM"/>
    <property type="match status" value="1"/>
</dbReference>
<dbReference type="InterPro" id="IPR008111">
    <property type="entry name" value="RNA-bd_8"/>
</dbReference>
<keyword evidence="6" id="KW-0507">mRNA processing</keyword>
<protein>
    <recommendedName>
        <fullName evidence="6">RNA-binding protein 8A</fullName>
    </recommendedName>
</protein>
<sequence>MDVLDIDIAEDFDDDEEGDQGIERLKEKAKKRKGRGFGLENSAREDIQDYESMDLDGDGEEPGPQRSVEGWILFVTSIHEEAQEDDIHEKFSEYGEIKNLHLNLDRRTGYLKAIEYETYKEALQAKEALNGADILGQKIGVDWCFAKGPKRQRKSRDRRRQEKI</sequence>
<dbReference type="SUPFAM" id="SSF54928">
    <property type="entry name" value="RNA-binding domain, RBD"/>
    <property type="match status" value="1"/>
</dbReference>
<dbReference type="PRINTS" id="PR01738">
    <property type="entry name" value="RNABINDINGM8"/>
</dbReference>
<dbReference type="Gene3D" id="3.30.70.330">
    <property type="match status" value="1"/>
</dbReference>
<keyword evidence="6" id="KW-0813">Transport</keyword>
<evidence type="ECO:0000256" key="3">
    <source>
        <dbReference type="ARBA" id="ARBA00022884"/>
    </source>
</evidence>
<dbReference type="Pfam" id="PF00076">
    <property type="entry name" value="RRM_1"/>
    <property type="match status" value="1"/>
</dbReference>
<organism evidence="9 10">
    <name type="scientific">Polyplax serrata</name>
    <name type="common">Common mouse louse</name>
    <dbReference type="NCBI Taxonomy" id="468196"/>
    <lineage>
        <taxon>Eukaryota</taxon>
        <taxon>Metazoa</taxon>
        <taxon>Ecdysozoa</taxon>
        <taxon>Arthropoda</taxon>
        <taxon>Hexapoda</taxon>
        <taxon>Insecta</taxon>
        <taxon>Pterygota</taxon>
        <taxon>Neoptera</taxon>
        <taxon>Paraneoptera</taxon>
        <taxon>Psocodea</taxon>
        <taxon>Troctomorpha</taxon>
        <taxon>Phthiraptera</taxon>
        <taxon>Anoplura</taxon>
        <taxon>Polyplacidae</taxon>
        <taxon>Polyplax</taxon>
    </lineage>
</organism>
<reference evidence="9 10" key="1">
    <citation type="submission" date="2023-09" db="EMBL/GenBank/DDBJ databases">
        <title>Genomes of two closely related lineages of the louse Polyplax serrata with different host specificities.</title>
        <authorList>
            <person name="Martinu J."/>
            <person name="Tarabai H."/>
            <person name="Stefka J."/>
            <person name="Hypsa V."/>
        </authorList>
    </citation>
    <scope>NUCLEOTIDE SEQUENCE [LARGE SCALE GENOMIC DNA]</scope>
    <source>
        <strain evidence="9">98ZLc_SE</strain>
    </source>
</reference>
<evidence type="ECO:0000256" key="5">
    <source>
        <dbReference type="PROSITE-ProRule" id="PRU00176"/>
    </source>
</evidence>
<evidence type="ECO:0000256" key="6">
    <source>
        <dbReference type="RuleBase" id="RU361239"/>
    </source>
</evidence>
<dbReference type="CDD" id="cd12324">
    <property type="entry name" value="RRM_RBM8"/>
    <property type="match status" value="1"/>
</dbReference>
<evidence type="ECO:0000313" key="9">
    <source>
        <dbReference type="EMBL" id="KAK6617231.1"/>
    </source>
</evidence>
<keyword evidence="2 6" id="KW-0963">Cytoplasm</keyword>
<evidence type="ECO:0000259" key="8">
    <source>
        <dbReference type="PROSITE" id="PS50102"/>
    </source>
</evidence>
<evidence type="ECO:0000313" key="10">
    <source>
        <dbReference type="Proteomes" id="UP001359485"/>
    </source>
</evidence>
<feature type="region of interest" description="Disordered" evidence="7">
    <location>
        <begin position="1"/>
        <end position="66"/>
    </location>
</feature>
<keyword evidence="6" id="KW-0509">mRNA transport</keyword>
<accession>A0ABR1AE65</accession>
<comment type="subcellular location">
    <subcellularLocation>
        <location evidence="6">Nucleus</location>
    </subcellularLocation>
    <subcellularLocation>
        <location evidence="6">Nucleus speckle</location>
    </subcellularLocation>
    <subcellularLocation>
        <location evidence="6">Cytoplasm</location>
    </subcellularLocation>
</comment>
<evidence type="ECO:0000256" key="7">
    <source>
        <dbReference type="SAM" id="MobiDB-lite"/>
    </source>
</evidence>
<comment type="caution">
    <text evidence="9">The sequence shown here is derived from an EMBL/GenBank/DDBJ whole genome shotgun (WGS) entry which is preliminary data.</text>
</comment>
<dbReference type="InterPro" id="IPR012677">
    <property type="entry name" value="Nucleotide-bd_a/b_plait_sf"/>
</dbReference>
<dbReference type="EMBL" id="JAWJWF010000052">
    <property type="protein sequence ID" value="KAK6617231.1"/>
    <property type="molecule type" value="Genomic_DNA"/>
</dbReference>
<gene>
    <name evidence="9" type="ORF">RUM44_005562</name>
</gene>
<comment type="subunit">
    <text evidence="6">Heterodimer with MAGOH. Part of the mRNA splicing-dependent exon junction complex (EJC) complex; the core complex contains CASC3, EIF4A3, MAGOH and RBM8A.</text>
</comment>
<feature type="compositionally biased region" description="Acidic residues" evidence="7">
    <location>
        <begin position="48"/>
        <end position="61"/>
    </location>
</feature>
<dbReference type="PROSITE" id="PS50102">
    <property type="entry name" value="RRM"/>
    <property type="match status" value="1"/>
</dbReference>
<feature type="compositionally biased region" description="Acidic residues" evidence="7">
    <location>
        <begin position="1"/>
        <end position="20"/>
    </location>
</feature>
<evidence type="ECO:0000256" key="1">
    <source>
        <dbReference type="ARBA" id="ARBA00007987"/>
    </source>
</evidence>
<keyword evidence="10" id="KW-1185">Reference proteome</keyword>
<dbReference type="InterPro" id="IPR000504">
    <property type="entry name" value="RRM_dom"/>
</dbReference>
<evidence type="ECO:0000256" key="4">
    <source>
        <dbReference type="ARBA" id="ARBA00023242"/>
    </source>
</evidence>
<comment type="function">
    <text evidence="6">Core component of the splicing-dependent multiprotein exon junction complex (EJC) deposited at splice junctions on mRNAs.</text>
</comment>
<name>A0ABR1AE65_POLSC</name>
<dbReference type="InterPro" id="IPR035979">
    <property type="entry name" value="RBD_domain_sf"/>
</dbReference>
<keyword evidence="6" id="KW-0508">mRNA splicing</keyword>
<feature type="domain" description="RRM" evidence="8">
    <location>
        <begin position="71"/>
        <end position="146"/>
    </location>
</feature>
<keyword evidence="4 6" id="KW-0539">Nucleus</keyword>
<dbReference type="PANTHER" id="PTHR45894">
    <property type="entry name" value="RNA-BINDING PROTEIN 8A"/>
    <property type="match status" value="1"/>
</dbReference>
<keyword evidence="3 5" id="KW-0694">RNA-binding</keyword>
<comment type="similarity">
    <text evidence="1 6">Belongs to the RBM8A family.</text>
</comment>
<dbReference type="InterPro" id="IPR033744">
    <property type="entry name" value="RRM_RBM8"/>
</dbReference>
<proteinExistence type="inferred from homology"/>